<dbReference type="FunFam" id="3.40.50.720:FF:000084">
    <property type="entry name" value="Short-chain dehydrogenase reductase"/>
    <property type="match status" value="1"/>
</dbReference>
<dbReference type="RefSeq" id="WP_072780128.1">
    <property type="nucleotide sequence ID" value="NZ_FQXC01000010.1"/>
</dbReference>
<dbReference type="PRINTS" id="PR00080">
    <property type="entry name" value="SDRFAMILY"/>
</dbReference>
<dbReference type="PROSITE" id="PS00061">
    <property type="entry name" value="ADH_SHORT"/>
    <property type="match status" value="1"/>
</dbReference>
<sequence>MTGRLSGKRAFVTAAGQGIGRACVEALIANGAEVVATDLRGDLLDGLDATRAFALDVLDKAALQSAVKDAAPDILVNCAGHVHGGSVLDVTDDEFAFAMHLNVRAQMHAIQAALPGMLDAGRGSIVNISSVASSVQGLPNRCIYGTSKAAVVGLTKSVAADFVTKGITCNAIAPGTVDSPSLHERLKATGDYDGAMKAFVARQPMGRIGTAPEIADLVVYLGSDEARYMTGQCISIDGGMTI</sequence>
<dbReference type="AlphaFoldDB" id="A0A1M5Y2I5"/>
<evidence type="ECO:0000313" key="5">
    <source>
        <dbReference type="Proteomes" id="UP000184221"/>
    </source>
</evidence>
<dbReference type="InterPro" id="IPR002347">
    <property type="entry name" value="SDR_fam"/>
</dbReference>
<accession>A0A1M5Y2I5</accession>
<organism evidence="4 5">
    <name type="scientific">Marivita hallyeonensis</name>
    <dbReference type="NCBI Taxonomy" id="996342"/>
    <lineage>
        <taxon>Bacteria</taxon>
        <taxon>Pseudomonadati</taxon>
        <taxon>Pseudomonadota</taxon>
        <taxon>Alphaproteobacteria</taxon>
        <taxon>Rhodobacterales</taxon>
        <taxon>Roseobacteraceae</taxon>
        <taxon>Marivita</taxon>
    </lineage>
</organism>
<name>A0A1M5Y2I5_9RHOB</name>
<protein>
    <submittedName>
        <fullName evidence="4">2-keto-3-deoxy-L-fuconate dehydrogenase</fullName>
    </submittedName>
</protein>
<reference evidence="4 5" key="1">
    <citation type="submission" date="2016-11" db="EMBL/GenBank/DDBJ databases">
        <authorList>
            <person name="Jaros S."/>
            <person name="Januszkiewicz K."/>
            <person name="Wedrychowicz H."/>
        </authorList>
    </citation>
    <scope>NUCLEOTIDE SEQUENCE [LARGE SCALE GENOMIC DNA]</scope>
    <source>
        <strain evidence="4 5">DSM 29431</strain>
    </source>
</reference>
<dbReference type="GO" id="GO:0016491">
    <property type="term" value="F:oxidoreductase activity"/>
    <property type="evidence" value="ECO:0007669"/>
    <property type="project" value="UniProtKB-KW"/>
</dbReference>
<dbReference type="Pfam" id="PF13561">
    <property type="entry name" value="adh_short_C2"/>
    <property type="match status" value="1"/>
</dbReference>
<dbReference type="EMBL" id="FQXC01000010">
    <property type="protein sequence ID" value="SHI06018.1"/>
    <property type="molecule type" value="Genomic_DNA"/>
</dbReference>
<dbReference type="SUPFAM" id="SSF51735">
    <property type="entry name" value="NAD(P)-binding Rossmann-fold domains"/>
    <property type="match status" value="1"/>
</dbReference>
<evidence type="ECO:0000256" key="3">
    <source>
        <dbReference type="ARBA" id="ARBA00023027"/>
    </source>
</evidence>
<dbReference type="STRING" id="996342.SAMN05443551_0032"/>
<evidence type="ECO:0000256" key="2">
    <source>
        <dbReference type="ARBA" id="ARBA00023002"/>
    </source>
</evidence>
<keyword evidence="5" id="KW-1185">Reference proteome</keyword>
<proteinExistence type="inferred from homology"/>
<evidence type="ECO:0000313" key="4">
    <source>
        <dbReference type="EMBL" id="SHI06018.1"/>
    </source>
</evidence>
<dbReference type="Proteomes" id="UP000184221">
    <property type="component" value="Unassembled WGS sequence"/>
</dbReference>
<keyword evidence="3" id="KW-0520">NAD</keyword>
<gene>
    <name evidence="4" type="ORF">SAMN05443551_0032</name>
</gene>
<dbReference type="InterPro" id="IPR020904">
    <property type="entry name" value="Sc_DH/Rdtase_CS"/>
</dbReference>
<dbReference type="PANTHER" id="PTHR43477">
    <property type="entry name" value="DIHYDROANTICAPSIN 7-DEHYDROGENASE"/>
    <property type="match status" value="1"/>
</dbReference>
<dbReference type="InterPro" id="IPR036291">
    <property type="entry name" value="NAD(P)-bd_dom_sf"/>
</dbReference>
<dbReference type="PANTHER" id="PTHR43477:SF4">
    <property type="entry name" value="DEHYDROGENASE_REDUCTASE SDR FAMILY MEMBER 6"/>
    <property type="match status" value="1"/>
</dbReference>
<evidence type="ECO:0000256" key="1">
    <source>
        <dbReference type="ARBA" id="ARBA00006484"/>
    </source>
</evidence>
<dbReference type="InterPro" id="IPR051122">
    <property type="entry name" value="SDR_DHRS6-like"/>
</dbReference>
<dbReference type="OrthoDB" id="517007at2"/>
<dbReference type="PRINTS" id="PR00081">
    <property type="entry name" value="GDHRDH"/>
</dbReference>
<comment type="similarity">
    <text evidence="1">Belongs to the short-chain dehydrogenases/reductases (SDR) family.</text>
</comment>
<keyword evidence="2" id="KW-0560">Oxidoreductase</keyword>
<dbReference type="Gene3D" id="3.40.50.720">
    <property type="entry name" value="NAD(P)-binding Rossmann-like Domain"/>
    <property type="match status" value="1"/>
</dbReference>